<evidence type="ECO:0000313" key="1">
    <source>
        <dbReference type="EMBL" id="MBC3861033.1"/>
    </source>
</evidence>
<accession>A0A923HER1</accession>
<dbReference type="Proteomes" id="UP000634011">
    <property type="component" value="Unassembled WGS sequence"/>
</dbReference>
<comment type="caution">
    <text evidence="1">The sequence shown here is derived from an EMBL/GenBank/DDBJ whole genome shotgun (WGS) entry which is preliminary data.</text>
</comment>
<organism evidence="1 2">
    <name type="scientific">Undibacterium jejuense</name>
    <dbReference type="NCBI Taxonomy" id="1344949"/>
    <lineage>
        <taxon>Bacteria</taxon>
        <taxon>Pseudomonadati</taxon>
        <taxon>Pseudomonadota</taxon>
        <taxon>Betaproteobacteria</taxon>
        <taxon>Burkholderiales</taxon>
        <taxon>Oxalobacteraceae</taxon>
        <taxon>Undibacterium</taxon>
    </lineage>
</organism>
<evidence type="ECO:0000313" key="2">
    <source>
        <dbReference type="Proteomes" id="UP000634011"/>
    </source>
</evidence>
<protein>
    <submittedName>
        <fullName evidence="1">Uncharacterized protein</fullName>
    </submittedName>
</protein>
<proteinExistence type="predicted"/>
<gene>
    <name evidence="1" type="ORF">H8K32_02885</name>
</gene>
<name>A0A923HER1_9BURK</name>
<sequence>MTFLPQWLYNWLGLNFPAQRIPLTVILPLVKSTPLPVLNALYQLQKTRATEDEDVQFLRLILKNLKQLNRCDTSITQREEYNHRLAALFYPLTQVMVGRFGKDGGVPDSQVRAQTLDTLIAICTEFASSYGVIIQYYQQCSRFRYARSLKKLDLAALRLFEFLKMEQSIKGLRYQELSEKSWAMANTLIHILAASERLSVVLKPLDQTYSAERAVATTRAVDVYLSIQMSERLQLSFWPVQWQSWLQRSIGLGDLKIGLSVLSEQTNKSQVSFVYCYDPTPSSFTPKLNKTSVEPLLLQWDQLQQSLTSDFAQVLRSRQSECQVTLSKHLSLFHPNEQLALAQLQFDRFNAYPIRTAAKLDQEKEVPDLRIFIGFKDVFALLRHIASGGTWKPIGQRMTDLLARHSAVFSDDADASVESTWSLRHQDNSLICLSSLESRHTTHMHIGDLAACMLEQSDWHQPKLCVIQRILRPQAGRVYVEMQVLSEQSEAIFFESQVLNQGNLSTDPMPGNELVQAIRGKNANATHLILPRGVRLMSEGQVTMNTKNGMELAQLGHIMSATKSFSMYALRRSRPIRDLHGADRVLA</sequence>
<reference evidence="1" key="1">
    <citation type="submission" date="2020-08" db="EMBL/GenBank/DDBJ databases">
        <title>Novel species isolated from subtropical streams in China.</title>
        <authorList>
            <person name="Lu H."/>
        </authorList>
    </citation>
    <scope>NUCLEOTIDE SEQUENCE</scope>
    <source>
        <strain evidence="1">KACC 12607</strain>
    </source>
</reference>
<keyword evidence="2" id="KW-1185">Reference proteome</keyword>
<dbReference type="AlphaFoldDB" id="A0A923HER1"/>
<dbReference type="RefSeq" id="WP_186910981.1">
    <property type="nucleotide sequence ID" value="NZ_JACOFV010000002.1"/>
</dbReference>
<dbReference type="EMBL" id="JACOFV010000002">
    <property type="protein sequence ID" value="MBC3861033.1"/>
    <property type="molecule type" value="Genomic_DNA"/>
</dbReference>